<dbReference type="InterPro" id="IPR020843">
    <property type="entry name" value="ER"/>
</dbReference>
<dbReference type="EMBL" id="JAPQKS010000003">
    <property type="protein sequence ID" value="KAJ5238299.1"/>
    <property type="molecule type" value="Genomic_DNA"/>
</dbReference>
<feature type="domain" description="Enoyl reductase (ER)" evidence="2">
    <location>
        <begin position="96"/>
        <end position="567"/>
    </location>
</feature>
<dbReference type="Gene3D" id="3.90.180.10">
    <property type="entry name" value="Medium-chain alcohol dehydrogenases, catalytic domain"/>
    <property type="match status" value="1"/>
</dbReference>
<reference evidence="3" key="2">
    <citation type="journal article" date="2023" name="IMA Fungus">
        <title>Comparative genomic study of the Penicillium genus elucidates a diverse pangenome and 15 lateral gene transfer events.</title>
        <authorList>
            <person name="Petersen C."/>
            <person name="Sorensen T."/>
            <person name="Nielsen M.R."/>
            <person name="Sondergaard T.E."/>
            <person name="Sorensen J.L."/>
            <person name="Fitzpatrick D.A."/>
            <person name="Frisvad J.C."/>
            <person name="Nielsen K.L."/>
        </authorList>
    </citation>
    <scope>NUCLEOTIDE SEQUENCE</scope>
    <source>
        <strain evidence="3">IBT 19713</strain>
    </source>
</reference>
<dbReference type="Pfam" id="PF13602">
    <property type="entry name" value="ADH_zinc_N_2"/>
    <property type="match status" value="1"/>
</dbReference>
<dbReference type="OrthoDB" id="3509362at2759"/>
<organism evidence="3 4">
    <name type="scientific">Penicillium chermesinum</name>
    <dbReference type="NCBI Taxonomy" id="63820"/>
    <lineage>
        <taxon>Eukaryota</taxon>
        <taxon>Fungi</taxon>
        <taxon>Dikarya</taxon>
        <taxon>Ascomycota</taxon>
        <taxon>Pezizomycotina</taxon>
        <taxon>Eurotiomycetes</taxon>
        <taxon>Eurotiomycetidae</taxon>
        <taxon>Eurotiales</taxon>
        <taxon>Aspergillaceae</taxon>
        <taxon>Penicillium</taxon>
    </lineage>
</organism>
<evidence type="ECO:0000256" key="1">
    <source>
        <dbReference type="SAM" id="MobiDB-lite"/>
    </source>
</evidence>
<evidence type="ECO:0000259" key="2">
    <source>
        <dbReference type="SMART" id="SM00829"/>
    </source>
</evidence>
<feature type="region of interest" description="Disordered" evidence="1">
    <location>
        <begin position="311"/>
        <end position="356"/>
    </location>
</feature>
<dbReference type="SUPFAM" id="SSF50129">
    <property type="entry name" value="GroES-like"/>
    <property type="match status" value="1"/>
</dbReference>
<dbReference type="AlphaFoldDB" id="A0A9W9TSU9"/>
<comment type="caution">
    <text evidence="3">The sequence shown here is derived from an EMBL/GenBank/DDBJ whole genome shotgun (WGS) entry which is preliminary data.</text>
</comment>
<dbReference type="Gene3D" id="3.40.50.720">
    <property type="entry name" value="NAD(P)-binding Rossmann-like Domain"/>
    <property type="match status" value="1"/>
</dbReference>
<dbReference type="GeneID" id="83199518"/>
<evidence type="ECO:0000313" key="4">
    <source>
        <dbReference type="Proteomes" id="UP001150941"/>
    </source>
</evidence>
<keyword evidence="4" id="KW-1185">Reference proteome</keyword>
<feature type="compositionally biased region" description="Gly residues" evidence="1">
    <location>
        <begin position="344"/>
        <end position="353"/>
    </location>
</feature>
<sequence length="592" mass="63629">MSEVEAEAKTQASKSILSKTLHSCNLPQIHQYKHINRPKMKSTKFSSYSDPSTAYIPSVMRALYYSPSNSMDMESLEETPSPGTTISTVSQDVDTGTGLMLDTTYPTPTPTDDQYLIKVQTAAFCHDEIRLAQTLNPKNNTPKIPLHSTCGTVVTTPHQDPDRPLGPRFHVGDVVFGVLSYTRDGAAADYVIAYEGEITLKPRNISASKAAALALPALTAWQALFKYAGLDPDAVARNRGYENLKGANHEALYGYGYGNGHTNRSSQQYGSQRGSGMIPSTNGHANGSAANNGRKHSWASTARASIGHLIGVNSNRSSTSSGSGRASSTASGNAVMNGYANGDNGNGSTGGPSGAERKLSWANMRRVSLGSTPGGHNGNGIKKKKSEQLRVVVTNVRDNEIGRIAVELLRAEKLFPQDYLPPWICVTCTPTEEAAIRTWWNVDEVLIIPDLPTSDECDFGAMFRERRWEAVDIVLDCIGGEAFRQAHAIVRDEGTVLTAVDPWPAQMPADTMGSDPLGRRKRRLKSQFVPVSPDGKAMGRIAELVEDGTVTGREEVNVDLLNAAKLLDSGAAGAAGARRGVMMSVRISYGAL</sequence>
<dbReference type="GO" id="GO:0016491">
    <property type="term" value="F:oxidoreductase activity"/>
    <property type="evidence" value="ECO:0007669"/>
    <property type="project" value="InterPro"/>
</dbReference>
<dbReference type="Proteomes" id="UP001150941">
    <property type="component" value="Unassembled WGS sequence"/>
</dbReference>
<gene>
    <name evidence="3" type="ORF">N7468_002918</name>
</gene>
<feature type="region of interest" description="Disordered" evidence="1">
    <location>
        <begin position="263"/>
        <end position="298"/>
    </location>
</feature>
<dbReference type="RefSeq" id="XP_058331218.1">
    <property type="nucleotide sequence ID" value="XM_058472215.1"/>
</dbReference>
<feature type="compositionally biased region" description="Low complexity" evidence="1">
    <location>
        <begin position="313"/>
        <end position="334"/>
    </location>
</feature>
<dbReference type="Pfam" id="PF08240">
    <property type="entry name" value="ADH_N"/>
    <property type="match status" value="1"/>
</dbReference>
<feature type="compositionally biased region" description="Low complexity" evidence="1">
    <location>
        <begin position="264"/>
        <end position="292"/>
    </location>
</feature>
<dbReference type="InterPro" id="IPR013154">
    <property type="entry name" value="ADH-like_N"/>
</dbReference>
<proteinExistence type="predicted"/>
<name>A0A9W9TSU9_9EURO</name>
<reference evidence="3" key="1">
    <citation type="submission" date="2022-11" db="EMBL/GenBank/DDBJ databases">
        <authorList>
            <person name="Petersen C."/>
        </authorList>
    </citation>
    <scope>NUCLEOTIDE SEQUENCE</scope>
    <source>
        <strain evidence="3">IBT 19713</strain>
    </source>
</reference>
<dbReference type="PANTHER" id="PTHR43482">
    <property type="entry name" value="PROTEIN AST1-RELATED"/>
    <property type="match status" value="1"/>
</dbReference>
<dbReference type="InterPro" id="IPR011032">
    <property type="entry name" value="GroES-like_sf"/>
</dbReference>
<dbReference type="PANTHER" id="PTHR43482:SF1">
    <property type="entry name" value="PROTEIN AST1-RELATED"/>
    <property type="match status" value="1"/>
</dbReference>
<protein>
    <submittedName>
        <fullName evidence="3">Alcohol dehydrogenase superfamily zinc-type</fullName>
    </submittedName>
</protein>
<accession>A0A9W9TSU9</accession>
<dbReference type="InterPro" id="IPR052585">
    <property type="entry name" value="Lipid_raft_assoc_Zn_ADH"/>
</dbReference>
<dbReference type="SMART" id="SM00829">
    <property type="entry name" value="PKS_ER"/>
    <property type="match status" value="1"/>
</dbReference>
<evidence type="ECO:0000313" key="3">
    <source>
        <dbReference type="EMBL" id="KAJ5238299.1"/>
    </source>
</evidence>